<dbReference type="SUPFAM" id="SSF56317">
    <property type="entry name" value="Carbon-nitrogen hydrolase"/>
    <property type="match status" value="1"/>
</dbReference>
<dbReference type="InterPro" id="IPR036526">
    <property type="entry name" value="C-N_Hydrolase_sf"/>
</dbReference>
<dbReference type="InterPro" id="IPR040154">
    <property type="entry name" value="Biotinidase/VNN"/>
</dbReference>
<evidence type="ECO:0000256" key="4">
    <source>
        <dbReference type="SAM" id="SignalP"/>
    </source>
</evidence>
<keyword evidence="6" id="KW-1185">Reference proteome</keyword>
<feature type="signal peptide" evidence="4">
    <location>
        <begin position="1"/>
        <end position="23"/>
    </location>
</feature>
<keyword evidence="3" id="KW-1133">Transmembrane helix</keyword>
<dbReference type="PANTHER" id="PTHR10609:SF14">
    <property type="entry name" value="BIOTINIDASE"/>
    <property type="match status" value="1"/>
</dbReference>
<evidence type="ECO:0000256" key="2">
    <source>
        <dbReference type="ARBA" id="ARBA00022801"/>
    </source>
</evidence>
<keyword evidence="3" id="KW-0472">Membrane</keyword>
<reference evidence="7" key="1">
    <citation type="submission" date="2025-08" db="UniProtKB">
        <authorList>
            <consortium name="RefSeq"/>
        </authorList>
    </citation>
    <scope>IDENTIFICATION</scope>
    <source>
        <strain evidence="7">11010-0011.00</strain>
        <tissue evidence="7">Whole body</tissue>
    </source>
</reference>
<feature type="chain" id="PRO_5026845485" evidence="4">
    <location>
        <begin position="24"/>
        <end position="566"/>
    </location>
</feature>
<dbReference type="GeneID" id="115628861"/>
<protein>
    <submittedName>
        <fullName evidence="7">Vanin-like protein 2</fullName>
    </submittedName>
</protein>
<proteinExistence type="inferred from homology"/>
<feature type="transmembrane region" description="Helical" evidence="3">
    <location>
        <begin position="543"/>
        <end position="565"/>
    </location>
</feature>
<gene>
    <name evidence="7" type="primary">LOC115628861</name>
</gene>
<dbReference type="PANTHER" id="PTHR10609">
    <property type="entry name" value="BIOTINIDASE-RELATED"/>
    <property type="match status" value="1"/>
</dbReference>
<evidence type="ECO:0000256" key="3">
    <source>
        <dbReference type="SAM" id="Phobius"/>
    </source>
</evidence>
<evidence type="ECO:0000259" key="5">
    <source>
        <dbReference type="PROSITE" id="PS50263"/>
    </source>
</evidence>
<accession>A0A6J2U1E9</accession>
<dbReference type="Pfam" id="PF19018">
    <property type="entry name" value="Vanin_C"/>
    <property type="match status" value="1"/>
</dbReference>
<dbReference type="RefSeq" id="XP_030380972.1">
    <property type="nucleotide sequence ID" value="XM_030525112.1"/>
</dbReference>
<comment type="similarity">
    <text evidence="1">Belongs to the carbon-nitrogen hydrolase superfamily. BTD/VNN family.</text>
</comment>
<dbReference type="AlphaFoldDB" id="A0A6J2U1E9"/>
<keyword evidence="4" id="KW-0732">Signal</keyword>
<keyword evidence="3" id="KW-0812">Transmembrane</keyword>
<feature type="domain" description="CN hydrolase" evidence="5">
    <location>
        <begin position="33"/>
        <end position="300"/>
    </location>
</feature>
<evidence type="ECO:0000256" key="1">
    <source>
        <dbReference type="ARBA" id="ARBA00008225"/>
    </source>
</evidence>
<dbReference type="OrthoDB" id="10250282at2759"/>
<name>A0A6J2U1E9_DROLE</name>
<keyword evidence="2" id="KW-0378">Hydrolase</keyword>
<dbReference type="InterPro" id="IPR003010">
    <property type="entry name" value="C-N_Hydrolase"/>
</dbReference>
<dbReference type="Pfam" id="PF00795">
    <property type="entry name" value="CN_hydrolase"/>
    <property type="match status" value="1"/>
</dbReference>
<dbReference type="GO" id="GO:0016787">
    <property type="term" value="F:hydrolase activity"/>
    <property type="evidence" value="ECO:0007669"/>
    <property type="project" value="UniProtKB-KW"/>
</dbReference>
<sequence>MHADRGNLLLLALCLATISVGFSQRSLMTDDTYHAGVVEFPLLEGTVNQRTSAAANDFISIIESNDAADLDILVFPEYVLNGLDTATYVPDPKLNISPCVSPDYDTFFVELSCAVRSRGIYVLLNVLEKQKCGKDLGDPTLNPCPASGVQYFNTNVVFDRQGRVIARYRKTHLWRNEYYSRAVLQTPDVVTFTTDFGVTFGTFICFDMLFYEPALKLVRELNITDIIYSTYWFSELPFLTAVQLQEGWAFANNVNLLAADGSKPETRTTGSGIYAGRAGRLIAAIYENSTKILLKARLPKRRANGVPVAELPAEVLPLFQPRQVTPRYTKLGLFRDYNVDLFSTELLPSDFRSEQRRLCHKPSEFCCEFDVARQFSGLPSDHSAYRYRLAAYFGDETTFIRVDRSEQAVCALFACTDAELASCGRIFPGSIQVANEYYFSAINVSAIFPAAPRRLIMPSTVDGVMLPLPVAQYSWTEKQGPSGNTSVQMVLTAPKNDLLTFGIWANYYTELPSLHNLDHMHPGSSSTGTGGSPNANGTTNGTGVAAVSAFLSTFALFLTGFVMLLC</sequence>
<organism evidence="6 7">
    <name type="scientific">Drosophila lebanonensis</name>
    <name type="common">Fruit fly</name>
    <name type="synonym">Scaptodrosophila lebanonensis</name>
    <dbReference type="NCBI Taxonomy" id="7225"/>
    <lineage>
        <taxon>Eukaryota</taxon>
        <taxon>Metazoa</taxon>
        <taxon>Ecdysozoa</taxon>
        <taxon>Arthropoda</taxon>
        <taxon>Hexapoda</taxon>
        <taxon>Insecta</taxon>
        <taxon>Pterygota</taxon>
        <taxon>Neoptera</taxon>
        <taxon>Endopterygota</taxon>
        <taxon>Diptera</taxon>
        <taxon>Brachycera</taxon>
        <taxon>Muscomorpha</taxon>
        <taxon>Ephydroidea</taxon>
        <taxon>Drosophilidae</taxon>
        <taxon>Scaptodrosophila</taxon>
    </lineage>
</organism>
<dbReference type="Gene3D" id="3.60.110.10">
    <property type="entry name" value="Carbon-nitrogen hydrolase"/>
    <property type="match status" value="1"/>
</dbReference>
<dbReference type="Proteomes" id="UP000504634">
    <property type="component" value="Unplaced"/>
</dbReference>
<evidence type="ECO:0000313" key="6">
    <source>
        <dbReference type="Proteomes" id="UP000504634"/>
    </source>
</evidence>
<dbReference type="InterPro" id="IPR043957">
    <property type="entry name" value="Vanin_C"/>
</dbReference>
<evidence type="ECO:0000313" key="7">
    <source>
        <dbReference type="RefSeq" id="XP_030380972.1"/>
    </source>
</evidence>
<dbReference type="PROSITE" id="PS50263">
    <property type="entry name" value="CN_HYDROLASE"/>
    <property type="match status" value="1"/>
</dbReference>